<evidence type="ECO:0000313" key="1">
    <source>
        <dbReference type="EMBL" id="KAJ9537162.1"/>
    </source>
</evidence>
<name>A0AA38SQ23_9ASTR</name>
<comment type="caution">
    <text evidence="1">The sequence shown here is derived from an EMBL/GenBank/DDBJ whole genome shotgun (WGS) entry which is preliminary data.</text>
</comment>
<dbReference type="AlphaFoldDB" id="A0AA38SQ23"/>
<proteinExistence type="predicted"/>
<sequence length="79" mass="9593">MFKLSYDKLKQSMLDRNNPIKEKPKMIAWKEFANWAYLIENMEKACWSMLSQYLSYFVEGYTGGYKQVCRFFLITLERK</sequence>
<organism evidence="1 2">
    <name type="scientific">Centaurea solstitialis</name>
    <name type="common">yellow star-thistle</name>
    <dbReference type="NCBI Taxonomy" id="347529"/>
    <lineage>
        <taxon>Eukaryota</taxon>
        <taxon>Viridiplantae</taxon>
        <taxon>Streptophyta</taxon>
        <taxon>Embryophyta</taxon>
        <taxon>Tracheophyta</taxon>
        <taxon>Spermatophyta</taxon>
        <taxon>Magnoliopsida</taxon>
        <taxon>eudicotyledons</taxon>
        <taxon>Gunneridae</taxon>
        <taxon>Pentapetalae</taxon>
        <taxon>asterids</taxon>
        <taxon>campanulids</taxon>
        <taxon>Asterales</taxon>
        <taxon>Asteraceae</taxon>
        <taxon>Carduoideae</taxon>
        <taxon>Cardueae</taxon>
        <taxon>Centaureinae</taxon>
        <taxon>Centaurea</taxon>
    </lineage>
</organism>
<accession>A0AA38SQ23</accession>
<keyword evidence="2" id="KW-1185">Reference proteome</keyword>
<protein>
    <submittedName>
        <fullName evidence="1">Uncharacterized protein</fullName>
    </submittedName>
</protein>
<dbReference type="EMBL" id="JARYMX010000008">
    <property type="protein sequence ID" value="KAJ9537162.1"/>
    <property type="molecule type" value="Genomic_DNA"/>
</dbReference>
<evidence type="ECO:0000313" key="2">
    <source>
        <dbReference type="Proteomes" id="UP001172457"/>
    </source>
</evidence>
<reference evidence="1" key="1">
    <citation type="submission" date="2023-03" db="EMBL/GenBank/DDBJ databases">
        <title>Chromosome-scale reference genome and RAD-based genetic map of yellow starthistle (Centaurea solstitialis) reveal putative structural variation and QTLs associated with invader traits.</title>
        <authorList>
            <person name="Reatini B."/>
            <person name="Cang F.A."/>
            <person name="Jiang Q."/>
            <person name="Mckibben M.T.W."/>
            <person name="Barker M.S."/>
            <person name="Rieseberg L.H."/>
            <person name="Dlugosch K.M."/>
        </authorList>
    </citation>
    <scope>NUCLEOTIDE SEQUENCE</scope>
    <source>
        <strain evidence="1">CAN-66</strain>
        <tissue evidence="1">Leaf</tissue>
    </source>
</reference>
<gene>
    <name evidence="1" type="ORF">OSB04_029895</name>
</gene>
<dbReference type="Proteomes" id="UP001172457">
    <property type="component" value="Chromosome 8"/>
</dbReference>